<feature type="chain" id="PRO_5043050676" description="Lipocalin-like domain-containing protein" evidence="1">
    <location>
        <begin position="23"/>
        <end position="170"/>
    </location>
</feature>
<name>A0AAN4VZQ0_9BACT</name>
<keyword evidence="3" id="KW-1185">Reference proteome</keyword>
<keyword evidence="1" id="KW-0732">Signal</keyword>
<organism evidence="2 3">
    <name type="scientific">Persicobacter diffluens</name>
    <dbReference type="NCBI Taxonomy" id="981"/>
    <lineage>
        <taxon>Bacteria</taxon>
        <taxon>Pseudomonadati</taxon>
        <taxon>Bacteroidota</taxon>
        <taxon>Cytophagia</taxon>
        <taxon>Cytophagales</taxon>
        <taxon>Persicobacteraceae</taxon>
        <taxon>Persicobacter</taxon>
    </lineage>
</organism>
<reference evidence="2 3" key="1">
    <citation type="submission" date="2021-12" db="EMBL/GenBank/DDBJ databases">
        <title>Genome sequencing of bacteria with rrn-lacking chromosome and rrn-plasmid.</title>
        <authorList>
            <person name="Anda M."/>
            <person name="Iwasaki W."/>
        </authorList>
    </citation>
    <scope>NUCLEOTIDE SEQUENCE [LARGE SCALE GENOMIC DNA]</scope>
    <source>
        <strain evidence="2 3">NBRC 15940</strain>
    </source>
</reference>
<dbReference type="AlphaFoldDB" id="A0AAN4VZQ0"/>
<gene>
    <name evidence="2" type="ORF">PEDI_27460</name>
</gene>
<comment type="caution">
    <text evidence="2">The sequence shown here is derived from an EMBL/GenBank/DDBJ whole genome shotgun (WGS) entry which is preliminary data.</text>
</comment>
<evidence type="ECO:0000313" key="3">
    <source>
        <dbReference type="Proteomes" id="UP001310022"/>
    </source>
</evidence>
<dbReference type="RefSeq" id="WP_338237528.1">
    <property type="nucleotide sequence ID" value="NZ_BQKE01000001.1"/>
</dbReference>
<dbReference type="EMBL" id="BQKE01000001">
    <property type="protein sequence ID" value="GJM62194.1"/>
    <property type="molecule type" value="Genomic_DNA"/>
</dbReference>
<feature type="signal peptide" evidence="1">
    <location>
        <begin position="1"/>
        <end position="22"/>
    </location>
</feature>
<evidence type="ECO:0000313" key="2">
    <source>
        <dbReference type="EMBL" id="GJM62194.1"/>
    </source>
</evidence>
<dbReference type="Proteomes" id="UP001310022">
    <property type="component" value="Unassembled WGS sequence"/>
</dbReference>
<evidence type="ECO:0000256" key="1">
    <source>
        <dbReference type="SAM" id="SignalP"/>
    </source>
</evidence>
<dbReference type="PROSITE" id="PS51257">
    <property type="entry name" value="PROKAR_LIPOPROTEIN"/>
    <property type="match status" value="1"/>
</dbReference>
<sequence length="170" mass="19110">MKDLKKGLLALCLALLAFGCSAPQDEEEPELIYPSYLAYGKWKVIESQYSYGTPQPDVEFSKTFYNISPEGAFSLQGIPGKHDDGGFFYNVLSINMDHPYLPSPYVYLEITDYRRDTLTIKQYHSNTKLHLNEGEASSSSESPGYALLFFTRKLVKVEGDNTSSAEPEVQ</sequence>
<protein>
    <recommendedName>
        <fullName evidence="4">Lipocalin-like domain-containing protein</fullName>
    </recommendedName>
</protein>
<accession>A0AAN4VZQ0</accession>
<evidence type="ECO:0008006" key="4">
    <source>
        <dbReference type="Google" id="ProtNLM"/>
    </source>
</evidence>
<proteinExistence type="predicted"/>